<keyword evidence="1" id="KW-0472">Membrane</keyword>
<accession>A0A6C0H958</accession>
<sequence length="86" mass="10379">MFSGYLVFLIIIIYNNVYFNQLNNKIIKLEKINDNLIYKLDNKNIIINELKYKLDQTKSINNILKVHNKYNIEDKNKDIDIIKFIK</sequence>
<dbReference type="EMBL" id="MN739914">
    <property type="protein sequence ID" value="QHT77004.1"/>
    <property type="molecule type" value="Genomic_DNA"/>
</dbReference>
<evidence type="ECO:0000313" key="2">
    <source>
        <dbReference type="EMBL" id="QHT77004.1"/>
    </source>
</evidence>
<keyword evidence="1" id="KW-1133">Transmembrane helix</keyword>
<proteinExistence type="predicted"/>
<reference evidence="2" key="1">
    <citation type="journal article" date="2020" name="Nature">
        <title>Giant virus diversity and host interactions through global metagenomics.</title>
        <authorList>
            <person name="Schulz F."/>
            <person name="Roux S."/>
            <person name="Paez-Espino D."/>
            <person name="Jungbluth S."/>
            <person name="Walsh D.A."/>
            <person name="Denef V.J."/>
            <person name="McMahon K.D."/>
            <person name="Konstantinidis K.T."/>
            <person name="Eloe-Fadrosh E.A."/>
            <person name="Kyrpides N.C."/>
            <person name="Woyke T."/>
        </authorList>
    </citation>
    <scope>NUCLEOTIDE SEQUENCE</scope>
    <source>
        <strain evidence="2">GVMAG-M-3300023179-82</strain>
    </source>
</reference>
<dbReference type="AlphaFoldDB" id="A0A6C0H958"/>
<protein>
    <submittedName>
        <fullName evidence="2">Uncharacterized protein</fullName>
    </submittedName>
</protein>
<keyword evidence="1" id="KW-0812">Transmembrane</keyword>
<name>A0A6C0H958_9ZZZZ</name>
<evidence type="ECO:0000256" key="1">
    <source>
        <dbReference type="SAM" id="Phobius"/>
    </source>
</evidence>
<organism evidence="2">
    <name type="scientific">viral metagenome</name>
    <dbReference type="NCBI Taxonomy" id="1070528"/>
    <lineage>
        <taxon>unclassified sequences</taxon>
        <taxon>metagenomes</taxon>
        <taxon>organismal metagenomes</taxon>
    </lineage>
</organism>
<feature type="transmembrane region" description="Helical" evidence="1">
    <location>
        <begin position="6"/>
        <end position="22"/>
    </location>
</feature>